<dbReference type="GO" id="GO:0006937">
    <property type="term" value="P:regulation of muscle contraction"/>
    <property type="evidence" value="ECO:0007669"/>
    <property type="project" value="TreeGrafter"/>
</dbReference>
<comment type="subcellular location">
    <subcellularLocation>
        <location evidence="1">Membrane</location>
        <topology evidence="1">Multi-pass membrane protein</topology>
    </subcellularLocation>
</comment>
<dbReference type="InterPro" id="IPR036259">
    <property type="entry name" value="MFS_trans_sf"/>
</dbReference>
<dbReference type="GO" id="GO:0055120">
    <property type="term" value="C:striated muscle dense body"/>
    <property type="evidence" value="ECO:0007669"/>
    <property type="project" value="TreeGrafter"/>
</dbReference>
<gene>
    <name evidence="7" type="ORF">FSP39_006661</name>
</gene>
<dbReference type="InterPro" id="IPR010291">
    <property type="entry name" value="Ion_channel_UNC-93"/>
</dbReference>
<dbReference type="GO" id="GO:0015459">
    <property type="term" value="F:potassium channel regulator activity"/>
    <property type="evidence" value="ECO:0007669"/>
    <property type="project" value="TreeGrafter"/>
</dbReference>
<dbReference type="GO" id="GO:0043266">
    <property type="term" value="P:regulation of potassium ion transport"/>
    <property type="evidence" value="ECO:0007669"/>
    <property type="project" value="TreeGrafter"/>
</dbReference>
<dbReference type="SUPFAM" id="SSF103473">
    <property type="entry name" value="MFS general substrate transporter"/>
    <property type="match status" value="1"/>
</dbReference>
<dbReference type="Proteomes" id="UP001186944">
    <property type="component" value="Unassembled WGS sequence"/>
</dbReference>
<dbReference type="EMBL" id="VSWD01000013">
    <property type="protein sequence ID" value="KAK3084007.1"/>
    <property type="molecule type" value="Genomic_DNA"/>
</dbReference>
<proteinExistence type="inferred from homology"/>
<feature type="transmembrane region" description="Helical" evidence="6">
    <location>
        <begin position="24"/>
        <end position="43"/>
    </location>
</feature>
<dbReference type="Pfam" id="PF05978">
    <property type="entry name" value="UNC-93"/>
    <property type="match status" value="1"/>
</dbReference>
<evidence type="ECO:0000313" key="7">
    <source>
        <dbReference type="EMBL" id="KAK3084007.1"/>
    </source>
</evidence>
<evidence type="ECO:0000256" key="6">
    <source>
        <dbReference type="SAM" id="Phobius"/>
    </source>
</evidence>
<sequence>MELTMEDFKMTPEDGDPRKRRLQINFAAICIMWLFSFTAYSGLQNLESSLNPCIGVYSLAALTGGGLISCLLAPAVISYISGKGALIISWISLMIFVGANYYPRSFVLIPGAAIEGLATGLMWTAQGAIVTSIAVEYAEITGGSFEDTLSKMFGIFCAAFQSTQIWGNLLSSTVLGSGGGPPPLNTTIHVAPLCGKDNCPKFEKCESKTSFTEDRAEIILISAYMGFAFIGLLVTIFMLGSDKKVKQSPEVSLLARLGATGKLLFTNANMAMLVPFSLWTGLEQTIMYAEFTKAFVACELGIHWIGYTMICFGALNTVGSPLSGLLAKYIGRPVLFLIATLLNLGALSGMYFWEISSSQKIIFFVIPAVWGLADSIWQTQSAALVGSAFVENQEPAFSNLRMFQALGFTVGYLYSNHLCESIKMYIVAGELIVSMLLVAIVEIRLRTAKQVSGAKVI</sequence>
<keyword evidence="8" id="KW-1185">Reference proteome</keyword>
<protein>
    <recommendedName>
        <fullName evidence="9">Protein unc-93 homolog A</fullName>
    </recommendedName>
</protein>
<keyword evidence="4 6" id="KW-1133">Transmembrane helix</keyword>
<evidence type="ECO:0000256" key="3">
    <source>
        <dbReference type="ARBA" id="ARBA00022692"/>
    </source>
</evidence>
<dbReference type="PANTHER" id="PTHR19444:SF11">
    <property type="entry name" value="UNC93-LIKE PROTEIN"/>
    <property type="match status" value="1"/>
</dbReference>
<comment type="similarity">
    <text evidence="2">Belongs to the unc-93 family.</text>
</comment>
<feature type="transmembrane region" description="Helical" evidence="6">
    <location>
        <begin position="302"/>
        <end position="322"/>
    </location>
</feature>
<reference evidence="7" key="1">
    <citation type="submission" date="2019-08" db="EMBL/GenBank/DDBJ databases">
        <title>The improved chromosome-level genome for the pearl oyster Pinctada fucata martensii using PacBio sequencing and Hi-C.</title>
        <authorList>
            <person name="Zheng Z."/>
        </authorList>
    </citation>
    <scope>NUCLEOTIDE SEQUENCE</scope>
    <source>
        <strain evidence="7">ZZ-2019</strain>
        <tissue evidence="7">Adductor muscle</tissue>
    </source>
</reference>
<evidence type="ECO:0000256" key="5">
    <source>
        <dbReference type="ARBA" id="ARBA00023136"/>
    </source>
</evidence>
<dbReference type="AlphaFoldDB" id="A0AA89BK43"/>
<dbReference type="PANTHER" id="PTHR19444">
    <property type="entry name" value="UNC-93 RELATED"/>
    <property type="match status" value="1"/>
</dbReference>
<name>A0AA89BK43_PINIB</name>
<feature type="transmembrane region" description="Helical" evidence="6">
    <location>
        <begin position="84"/>
        <end position="102"/>
    </location>
</feature>
<evidence type="ECO:0000256" key="1">
    <source>
        <dbReference type="ARBA" id="ARBA00004141"/>
    </source>
</evidence>
<dbReference type="Gene3D" id="1.20.1250.20">
    <property type="entry name" value="MFS general substrate transporter like domains"/>
    <property type="match status" value="1"/>
</dbReference>
<evidence type="ECO:0000256" key="2">
    <source>
        <dbReference type="ARBA" id="ARBA00009172"/>
    </source>
</evidence>
<evidence type="ECO:0000313" key="8">
    <source>
        <dbReference type="Proteomes" id="UP001186944"/>
    </source>
</evidence>
<feature type="transmembrane region" description="Helical" evidence="6">
    <location>
        <begin position="422"/>
        <end position="441"/>
    </location>
</feature>
<feature type="transmembrane region" description="Helical" evidence="6">
    <location>
        <begin position="55"/>
        <end position="77"/>
    </location>
</feature>
<comment type="caution">
    <text evidence="7">The sequence shown here is derived from an EMBL/GenBank/DDBJ whole genome shotgun (WGS) entry which is preliminary data.</text>
</comment>
<accession>A0AA89BK43</accession>
<evidence type="ECO:0008006" key="9">
    <source>
        <dbReference type="Google" id="ProtNLM"/>
    </source>
</evidence>
<dbReference type="InterPro" id="IPR051951">
    <property type="entry name" value="UNC-93_regulatory"/>
</dbReference>
<feature type="transmembrane region" description="Helical" evidence="6">
    <location>
        <begin position="334"/>
        <end position="353"/>
    </location>
</feature>
<evidence type="ECO:0000256" key="4">
    <source>
        <dbReference type="ARBA" id="ARBA00022989"/>
    </source>
</evidence>
<dbReference type="GO" id="GO:0005886">
    <property type="term" value="C:plasma membrane"/>
    <property type="evidence" value="ECO:0007669"/>
    <property type="project" value="TreeGrafter"/>
</dbReference>
<organism evidence="7 8">
    <name type="scientific">Pinctada imbricata</name>
    <name type="common">Atlantic pearl-oyster</name>
    <name type="synonym">Pinctada martensii</name>
    <dbReference type="NCBI Taxonomy" id="66713"/>
    <lineage>
        <taxon>Eukaryota</taxon>
        <taxon>Metazoa</taxon>
        <taxon>Spiralia</taxon>
        <taxon>Lophotrochozoa</taxon>
        <taxon>Mollusca</taxon>
        <taxon>Bivalvia</taxon>
        <taxon>Autobranchia</taxon>
        <taxon>Pteriomorphia</taxon>
        <taxon>Pterioida</taxon>
        <taxon>Pterioidea</taxon>
        <taxon>Pteriidae</taxon>
        <taxon>Pinctada</taxon>
    </lineage>
</organism>
<feature type="transmembrane region" description="Helical" evidence="6">
    <location>
        <begin position="218"/>
        <end position="240"/>
    </location>
</feature>
<keyword evidence="5 6" id="KW-0472">Membrane</keyword>
<keyword evidence="3 6" id="KW-0812">Transmembrane</keyword>